<sequence>MMGTRVKEKDLEKGLSTPEHTPKVSGMDRTILPWPRWNSVWARNFPPRPRRSRTPGGSPSTATSTVRPRSDPDHNPEKRIDLRSSPLENLRGTIHQQAARNPRELRKGSSRPPSSRKNSVSGNTRHFRCPRLGHINKRTVHRQRSWGMNIARRPPAKLGQESHLLTRNPFSSRRAKNETFGKASTSHYRKVPGASIITHYRAQREINPQILQLPRANFGGIRKSWGIKPTLAAPSYHRPKMTQGTPCISAYKRQDPSPRRPFQLPSAAAIRCPVRVLSRTGKLSRTSQPARPCVLGPSRTAWVSEPERSRPRICLSVQLSMRR</sequence>
<accession>A0A8X7SDS0</accession>
<proteinExistence type="predicted"/>
<feature type="region of interest" description="Disordered" evidence="1">
    <location>
        <begin position="1"/>
        <end position="128"/>
    </location>
</feature>
<feature type="compositionally biased region" description="Low complexity" evidence="1">
    <location>
        <begin position="54"/>
        <end position="65"/>
    </location>
</feature>
<dbReference type="EMBL" id="JAAMPC010000007">
    <property type="protein sequence ID" value="KAG2304393.1"/>
    <property type="molecule type" value="Genomic_DNA"/>
</dbReference>
<feature type="compositionally biased region" description="Basic and acidic residues" evidence="1">
    <location>
        <begin position="1"/>
        <end position="13"/>
    </location>
</feature>
<reference evidence="2 3" key="1">
    <citation type="submission" date="2020-02" db="EMBL/GenBank/DDBJ databases">
        <authorList>
            <person name="Ma Q."/>
            <person name="Huang Y."/>
            <person name="Song X."/>
            <person name="Pei D."/>
        </authorList>
    </citation>
    <scope>NUCLEOTIDE SEQUENCE [LARGE SCALE GENOMIC DNA]</scope>
    <source>
        <strain evidence="2">Sxm20200214</strain>
        <tissue evidence="2">Leaf</tissue>
    </source>
</reference>
<dbReference type="Proteomes" id="UP000886595">
    <property type="component" value="Unassembled WGS sequence"/>
</dbReference>
<evidence type="ECO:0000313" key="2">
    <source>
        <dbReference type="EMBL" id="KAG2304393.1"/>
    </source>
</evidence>
<protein>
    <submittedName>
        <fullName evidence="2">Uncharacterized protein</fullName>
    </submittedName>
</protein>
<evidence type="ECO:0000256" key="1">
    <source>
        <dbReference type="SAM" id="MobiDB-lite"/>
    </source>
</evidence>
<comment type="caution">
    <text evidence="2">The sequence shown here is derived from an EMBL/GenBank/DDBJ whole genome shotgun (WGS) entry which is preliminary data.</text>
</comment>
<gene>
    <name evidence="2" type="ORF">Bca52824_033044</name>
</gene>
<evidence type="ECO:0000313" key="3">
    <source>
        <dbReference type="Proteomes" id="UP000886595"/>
    </source>
</evidence>
<name>A0A8X7SDS0_BRACI</name>
<dbReference type="AlphaFoldDB" id="A0A8X7SDS0"/>
<feature type="compositionally biased region" description="Basic and acidic residues" evidence="1">
    <location>
        <begin position="68"/>
        <end position="82"/>
    </location>
</feature>
<organism evidence="2 3">
    <name type="scientific">Brassica carinata</name>
    <name type="common">Ethiopian mustard</name>
    <name type="synonym">Abyssinian cabbage</name>
    <dbReference type="NCBI Taxonomy" id="52824"/>
    <lineage>
        <taxon>Eukaryota</taxon>
        <taxon>Viridiplantae</taxon>
        <taxon>Streptophyta</taxon>
        <taxon>Embryophyta</taxon>
        <taxon>Tracheophyta</taxon>
        <taxon>Spermatophyta</taxon>
        <taxon>Magnoliopsida</taxon>
        <taxon>eudicotyledons</taxon>
        <taxon>Gunneridae</taxon>
        <taxon>Pentapetalae</taxon>
        <taxon>rosids</taxon>
        <taxon>malvids</taxon>
        <taxon>Brassicales</taxon>
        <taxon>Brassicaceae</taxon>
        <taxon>Brassiceae</taxon>
        <taxon>Brassica</taxon>
    </lineage>
</organism>
<keyword evidence="3" id="KW-1185">Reference proteome</keyword>